<feature type="region of interest" description="Disordered" evidence="1">
    <location>
        <begin position="49"/>
        <end position="174"/>
    </location>
</feature>
<evidence type="ECO:0000313" key="3">
    <source>
        <dbReference type="EMBL" id="KAL2044318.1"/>
    </source>
</evidence>
<feature type="compositionally biased region" description="Low complexity" evidence="1">
    <location>
        <begin position="66"/>
        <end position="86"/>
    </location>
</feature>
<feature type="compositionally biased region" description="Polar residues" evidence="1">
    <location>
        <begin position="141"/>
        <end position="157"/>
    </location>
</feature>
<sequence>MASSNPSSNNISRVATPNPRFTSQASTAADLLASQTVGLVHLSDFRKRRAEALEQKEREAEASRGSFGRFAPASSASASGAATPTSIIDGASTPHGPPPKKKRKQLAKGKLSFGVDEEELRHEGSKIASAAETPEPFISTPDGNTSAGASPAPSDNETPIEKRRLGPNTNLTMAPKAMTKSALLREAQTREQLRKEFLLMQEAVKATEIIIPFVFYDGTNISGGTCKVRKGDYAWLFLDRSRKVGAELGIGSGERAKSRNEWARVGVDDLMLVRGEIIIPHHYEFYYFIVNKSLGPNSTPLFDYAATTKPPRDRLSPEHMSDDYDPISVPSKPKKSSNGHLTPADGRLEGINDDPNFTKVVDRRWYERNKHIFPASVWEEFDPGKNYANDVRKDAEGNAFFFS</sequence>
<dbReference type="PANTHER" id="PTHR12722">
    <property type="entry name" value="XAP-5 PROTEIN-RELATED"/>
    <property type="match status" value="1"/>
</dbReference>
<name>A0ABR4ALK6_9LECA</name>
<evidence type="ECO:0000256" key="1">
    <source>
        <dbReference type="SAM" id="MobiDB-lite"/>
    </source>
</evidence>
<dbReference type="InterPro" id="IPR007005">
    <property type="entry name" value="XAP5"/>
</dbReference>
<feature type="region of interest" description="Disordered" evidence="1">
    <location>
        <begin position="306"/>
        <end position="353"/>
    </location>
</feature>
<dbReference type="Proteomes" id="UP001590950">
    <property type="component" value="Unassembled WGS sequence"/>
</dbReference>
<evidence type="ECO:0000259" key="2">
    <source>
        <dbReference type="Pfam" id="PF04921"/>
    </source>
</evidence>
<organism evidence="3 4">
    <name type="scientific">Stereocaulon virgatum</name>
    <dbReference type="NCBI Taxonomy" id="373712"/>
    <lineage>
        <taxon>Eukaryota</taxon>
        <taxon>Fungi</taxon>
        <taxon>Dikarya</taxon>
        <taxon>Ascomycota</taxon>
        <taxon>Pezizomycotina</taxon>
        <taxon>Lecanoromycetes</taxon>
        <taxon>OSLEUM clade</taxon>
        <taxon>Lecanoromycetidae</taxon>
        <taxon>Lecanorales</taxon>
        <taxon>Lecanorineae</taxon>
        <taxon>Stereocaulaceae</taxon>
        <taxon>Stereocaulon</taxon>
    </lineage>
</organism>
<dbReference type="PANTHER" id="PTHR12722:SF0">
    <property type="entry name" value="PROTEIN FAM50A"/>
    <property type="match status" value="1"/>
</dbReference>
<dbReference type="EMBL" id="JBEFKJ010000009">
    <property type="protein sequence ID" value="KAL2044318.1"/>
    <property type="molecule type" value="Genomic_DNA"/>
</dbReference>
<comment type="caution">
    <text evidence="3">The sequence shown here is derived from an EMBL/GenBank/DDBJ whole genome shotgun (WGS) entry which is preliminary data.</text>
</comment>
<feature type="compositionally biased region" description="Basic residues" evidence="1">
    <location>
        <begin position="98"/>
        <end position="107"/>
    </location>
</feature>
<dbReference type="InterPro" id="IPR048337">
    <property type="entry name" value="FAM50A/XAP5_C"/>
</dbReference>
<feature type="domain" description="FAM50A/XAP5 C-terminal" evidence="2">
    <location>
        <begin position="207"/>
        <end position="391"/>
    </location>
</feature>
<keyword evidence="4" id="KW-1185">Reference proteome</keyword>
<feature type="compositionally biased region" description="Basic and acidic residues" evidence="1">
    <location>
        <begin position="50"/>
        <end position="62"/>
    </location>
</feature>
<gene>
    <name evidence="3" type="ORF">N7G274_003023</name>
</gene>
<dbReference type="Pfam" id="PF04921">
    <property type="entry name" value="XAP5"/>
    <property type="match status" value="1"/>
</dbReference>
<protein>
    <recommendedName>
        <fullName evidence="2">FAM50A/XAP5 C-terminal domain-containing protein</fullName>
    </recommendedName>
</protein>
<accession>A0ABR4ALK6</accession>
<evidence type="ECO:0000313" key="4">
    <source>
        <dbReference type="Proteomes" id="UP001590950"/>
    </source>
</evidence>
<feature type="compositionally biased region" description="Basic and acidic residues" evidence="1">
    <location>
        <begin position="310"/>
        <end position="322"/>
    </location>
</feature>
<feature type="region of interest" description="Disordered" evidence="1">
    <location>
        <begin position="1"/>
        <end position="22"/>
    </location>
</feature>
<proteinExistence type="predicted"/>
<reference evidence="3 4" key="1">
    <citation type="submission" date="2024-09" db="EMBL/GenBank/DDBJ databases">
        <title>Rethinking Asexuality: The Enigmatic Case of Functional Sexual Genes in Lepraria (Stereocaulaceae).</title>
        <authorList>
            <person name="Doellman M."/>
            <person name="Sun Y."/>
            <person name="Barcenas-Pena A."/>
            <person name="Lumbsch H.T."/>
            <person name="Grewe F."/>
        </authorList>
    </citation>
    <scope>NUCLEOTIDE SEQUENCE [LARGE SCALE GENOMIC DNA]</scope>
    <source>
        <strain evidence="3 4">Mercado 3170</strain>
    </source>
</reference>